<keyword evidence="1" id="KW-0677">Repeat</keyword>
<name>E4YDE9_OIKDI</name>
<dbReference type="SMART" id="SM00209">
    <property type="entry name" value="TSP1"/>
    <property type="match status" value="3"/>
</dbReference>
<evidence type="ECO:0000313" key="4">
    <source>
        <dbReference type="EMBL" id="CBY33560.1"/>
    </source>
</evidence>
<evidence type="ECO:0000256" key="3">
    <source>
        <dbReference type="SAM" id="SignalP"/>
    </source>
</evidence>
<feature type="signal peptide" evidence="3">
    <location>
        <begin position="1"/>
        <end position="24"/>
    </location>
</feature>
<dbReference type="EMBL" id="FN654427">
    <property type="protein sequence ID" value="CBY33560.1"/>
    <property type="molecule type" value="Genomic_DNA"/>
</dbReference>
<keyword evidence="2" id="KW-1015">Disulfide bond</keyword>
<dbReference type="PROSITE" id="PS50092">
    <property type="entry name" value="TSP1"/>
    <property type="match status" value="1"/>
</dbReference>
<dbReference type="InterPro" id="IPR052065">
    <property type="entry name" value="Compl_asym_regulator"/>
</dbReference>
<evidence type="ECO:0000256" key="1">
    <source>
        <dbReference type="ARBA" id="ARBA00022737"/>
    </source>
</evidence>
<accession>E4YDE9</accession>
<keyword evidence="3" id="KW-0732">Signal</keyword>
<dbReference type="AlphaFoldDB" id="E4YDE9"/>
<proteinExistence type="predicted"/>
<sequence>PSLASKMILPRGAFLYFLVGFVRAQVPAILSELETVDYENFPLRTIVTGAFWTEWSELHVTGDFNSRTREHEENCKSQFNNFPNDYSKYRICTYPDSNFWQGSIIDGKSWYVGPGKVLSENTLNDDASARTDWRGIQPFLMEVFDEERIDSLASTSPLCDPTVHAIAETCIEKYWAGVKDCFEAPLSLFDVQDVNNHICQFKGQLDGCGESIDNYDPASNTVANLERKRLAIEATKQALLDNYNSNDVGASKFTFIDQVDQNNVQIKYTMQGNRRDGFVIRSTCPIIYEWSTWDCSCPYAADSQGLPTCSCDAQGNSLRRRLQVCIPGSVLVSIGLDGTQNFEPVSCNIYQNKAQVCNGIGRGFDLGYSSANPTNAEFSFFSQAEYDQFLLDCNSGKKEIDVNGDDICVIVNRYYPFNQAVALPILQDTCLNVPRAQSTGNIQFLFSIHKQRQQTQQCPSVPQWTAWAEAGCTGDCQAQGRKRFTRRCEDSVGNVYQAADYLNNCGCDPETTYVIPEDQNVYPDGYYEEKCAECCPRWHSCTPTPQQGVFGEANFVAAVTCQLDNDFQQGANFYLPGTISTRCRQQNPDQCGNTLIREDLRCMCKAPESLNWQTAVWGDGNTYDLCPLVIGTDTLQATSRYFGVVDRDCGYECCATWSQWTEWSVCASNEACHNCDTPFVSQNTRTRESSCGCDADNMEERLRRCNVNSEADLLKVQTLPCTEYTCCPEYCLGLFSVCPGGCRNATSVDASGVCSADPIQKEAKFDQCCRKQFVGGNPSAVSQELCDNAGLVIDETRTETATCNEFDFCCKWDDWSAWSECALDNGLSCPRFKEKGRKHRTRNPLCGDKTICGADSFCLEEEPCDIDCNPWSGWSCWSECSKSCGGEGLRSRVRKCTEDLVGSKSCPCSLGDIGQDTVCSANQGVCDISGTSNWLQAIDRNEHNLDDSGFIEVESCGSESTCPFWRTKDVYDRASGYDWSEWGSVGRLGVWVSGRCNATCGEGFQSRQRECVSVSVTDSIINFPHAMCEGDAPPASAEDEIERTCNLGPCEGCEPWTQWTCPSCFNMGVKSKDIFATRKRTCKDQIEVEEGPSCLDLGLELPELMCPEWQEWKPARGVRGECSCLTNTFIEERLCTAYDISTGGAMCPGEMERRSPCIPTNCRE</sequence>
<protein>
    <submittedName>
        <fullName evidence="4">Uncharacterized protein</fullName>
    </submittedName>
</protein>
<dbReference type="InterPro" id="IPR036383">
    <property type="entry name" value="TSP1_rpt_sf"/>
</dbReference>
<dbReference type="SUPFAM" id="SSF82895">
    <property type="entry name" value="TSP-1 type 1 repeat"/>
    <property type="match status" value="2"/>
</dbReference>
<dbReference type="PANTHER" id="PTHR22906:SF21">
    <property type="entry name" value="SEMA DOMAIN-CONTAINING PROTEIN"/>
    <property type="match status" value="1"/>
</dbReference>
<dbReference type="PANTHER" id="PTHR22906">
    <property type="entry name" value="PROPERDIN"/>
    <property type="match status" value="1"/>
</dbReference>
<feature type="non-terminal residue" evidence="4">
    <location>
        <position position="1"/>
    </location>
</feature>
<evidence type="ECO:0000256" key="2">
    <source>
        <dbReference type="ARBA" id="ARBA00023157"/>
    </source>
</evidence>
<feature type="chain" id="PRO_5003191037" evidence="3">
    <location>
        <begin position="25"/>
        <end position="1164"/>
    </location>
</feature>
<gene>
    <name evidence="4" type="ORF">GSOID_T00021482001</name>
</gene>
<organism evidence="4">
    <name type="scientific">Oikopleura dioica</name>
    <name type="common">Tunicate</name>
    <dbReference type="NCBI Taxonomy" id="34765"/>
    <lineage>
        <taxon>Eukaryota</taxon>
        <taxon>Metazoa</taxon>
        <taxon>Chordata</taxon>
        <taxon>Tunicata</taxon>
        <taxon>Appendicularia</taxon>
        <taxon>Copelata</taxon>
        <taxon>Oikopleuridae</taxon>
        <taxon>Oikopleura</taxon>
    </lineage>
</organism>
<dbReference type="Proteomes" id="UP000011014">
    <property type="component" value="Unassembled WGS sequence"/>
</dbReference>
<reference evidence="4" key="1">
    <citation type="journal article" date="2010" name="Science">
        <title>Plasticity of animal genome architecture unmasked by rapid evolution of a pelagic tunicate.</title>
        <authorList>
            <person name="Denoeud F."/>
            <person name="Henriet S."/>
            <person name="Mungpakdee S."/>
            <person name="Aury J.M."/>
            <person name="Da Silva C."/>
            <person name="Brinkmann H."/>
            <person name="Mikhaleva J."/>
            <person name="Olsen L.C."/>
            <person name="Jubin C."/>
            <person name="Canestro C."/>
            <person name="Bouquet J.M."/>
            <person name="Danks G."/>
            <person name="Poulain J."/>
            <person name="Campsteijn C."/>
            <person name="Adamski M."/>
            <person name="Cross I."/>
            <person name="Yadetie F."/>
            <person name="Muffato M."/>
            <person name="Louis A."/>
            <person name="Butcher S."/>
            <person name="Tsagkogeorga G."/>
            <person name="Konrad A."/>
            <person name="Singh S."/>
            <person name="Jensen M.F."/>
            <person name="Cong E.H."/>
            <person name="Eikeseth-Otteraa H."/>
            <person name="Noel B."/>
            <person name="Anthouard V."/>
            <person name="Porcel B.M."/>
            <person name="Kachouri-Lafond R."/>
            <person name="Nishino A."/>
            <person name="Ugolini M."/>
            <person name="Chourrout P."/>
            <person name="Nishida H."/>
            <person name="Aasland R."/>
            <person name="Huzurbazar S."/>
            <person name="Westhof E."/>
            <person name="Delsuc F."/>
            <person name="Lehrach H."/>
            <person name="Reinhardt R."/>
            <person name="Weissenbach J."/>
            <person name="Roy S.W."/>
            <person name="Artiguenave F."/>
            <person name="Postlethwait J.H."/>
            <person name="Manak J.R."/>
            <person name="Thompson E.M."/>
            <person name="Jaillon O."/>
            <person name="Du Pasquier L."/>
            <person name="Boudinot P."/>
            <person name="Liberles D.A."/>
            <person name="Volff J.N."/>
            <person name="Philippe H."/>
            <person name="Lenhard B."/>
            <person name="Roest Crollius H."/>
            <person name="Wincker P."/>
            <person name="Chourrout D."/>
        </authorList>
    </citation>
    <scope>NUCLEOTIDE SEQUENCE [LARGE SCALE GENOMIC DNA]</scope>
</reference>
<dbReference type="Gene3D" id="2.20.100.10">
    <property type="entry name" value="Thrombospondin type-1 (TSP1) repeat"/>
    <property type="match status" value="2"/>
</dbReference>
<dbReference type="InterPro" id="IPR000884">
    <property type="entry name" value="TSP1_rpt"/>
</dbReference>